<dbReference type="SMART" id="SM01277">
    <property type="entry name" value="MAGUK_N_PEST"/>
    <property type="match status" value="1"/>
</dbReference>
<dbReference type="PANTHER" id="PTHR23119:SF33">
    <property type="entry name" value="DISKS LARGE HOMOLOG 4"/>
    <property type="match status" value="1"/>
</dbReference>
<dbReference type="GO" id="GO:0019901">
    <property type="term" value="F:protein kinase binding"/>
    <property type="evidence" value="ECO:0007669"/>
    <property type="project" value="TreeGrafter"/>
</dbReference>
<dbReference type="FunFam" id="2.30.42.10:FF:000091">
    <property type="entry name" value="disks large homolog 1 isoform X8"/>
    <property type="match status" value="1"/>
</dbReference>
<dbReference type="Pfam" id="PF10608">
    <property type="entry name" value="MAGUK_N_PEST"/>
    <property type="match status" value="1"/>
</dbReference>
<evidence type="ECO:0000313" key="4">
    <source>
        <dbReference type="Proteomes" id="UP000694404"/>
    </source>
</evidence>
<dbReference type="InterPro" id="IPR050614">
    <property type="entry name" value="Synaptic_Scaffolding_LAP-MAGUK"/>
</dbReference>
<organism evidence="3 4">
    <name type="scientific">Chelonoidis abingdonii</name>
    <name type="common">Abingdon island giant tortoise</name>
    <name type="synonym">Testudo abingdonii</name>
    <dbReference type="NCBI Taxonomy" id="106734"/>
    <lineage>
        <taxon>Eukaryota</taxon>
        <taxon>Metazoa</taxon>
        <taxon>Chordata</taxon>
        <taxon>Craniata</taxon>
        <taxon>Vertebrata</taxon>
        <taxon>Euteleostomi</taxon>
        <taxon>Archelosauria</taxon>
        <taxon>Testudinata</taxon>
        <taxon>Testudines</taxon>
        <taxon>Cryptodira</taxon>
        <taxon>Durocryptodira</taxon>
        <taxon>Testudinoidea</taxon>
        <taxon>Testudinidae</taxon>
        <taxon>Chelonoidis</taxon>
    </lineage>
</organism>
<dbReference type="Gene3D" id="2.30.42.10">
    <property type="match status" value="1"/>
</dbReference>
<dbReference type="InterPro" id="IPR001478">
    <property type="entry name" value="PDZ"/>
</dbReference>
<accession>A0A8C0G3K4</accession>
<dbReference type="CDD" id="cd06724">
    <property type="entry name" value="PDZ2_Dlg1-2-4-like"/>
    <property type="match status" value="1"/>
</dbReference>
<feature type="region of interest" description="Disordered" evidence="1">
    <location>
        <begin position="252"/>
        <end position="283"/>
    </location>
</feature>
<reference evidence="3" key="1">
    <citation type="submission" date="2025-08" db="UniProtKB">
        <authorList>
            <consortium name="Ensembl"/>
        </authorList>
    </citation>
    <scope>IDENTIFICATION</scope>
</reference>
<dbReference type="GO" id="GO:0098970">
    <property type="term" value="P:postsynaptic neurotransmitter receptor diffusion trapping"/>
    <property type="evidence" value="ECO:0007669"/>
    <property type="project" value="TreeGrafter"/>
</dbReference>
<dbReference type="PROSITE" id="PS50106">
    <property type="entry name" value="PDZ"/>
    <property type="match status" value="1"/>
</dbReference>
<dbReference type="AlphaFoldDB" id="A0A8C0G3K4"/>
<reference evidence="3" key="2">
    <citation type="submission" date="2025-09" db="UniProtKB">
        <authorList>
            <consortium name="Ensembl"/>
        </authorList>
    </citation>
    <scope>IDENTIFICATION</scope>
</reference>
<dbReference type="GO" id="GO:0043005">
    <property type="term" value="C:neuron projection"/>
    <property type="evidence" value="ECO:0007669"/>
    <property type="project" value="TreeGrafter"/>
</dbReference>
<feature type="region of interest" description="Disordered" evidence="1">
    <location>
        <begin position="1"/>
        <end position="26"/>
    </location>
</feature>
<keyword evidence="4" id="KW-1185">Reference proteome</keyword>
<feature type="domain" description="PDZ" evidence="2">
    <location>
        <begin position="121"/>
        <end position="208"/>
    </location>
</feature>
<protein>
    <recommendedName>
        <fullName evidence="2">PDZ domain-containing protein</fullName>
    </recommendedName>
</protein>
<dbReference type="Pfam" id="PF00595">
    <property type="entry name" value="PDZ"/>
    <property type="match status" value="1"/>
</dbReference>
<dbReference type="Proteomes" id="UP000694404">
    <property type="component" value="Unplaced"/>
</dbReference>
<dbReference type="Ensembl" id="ENSCABT00000003485.1">
    <property type="protein sequence ID" value="ENSCABP00000003211.1"/>
    <property type="gene ID" value="ENSCABG00000002465.1"/>
</dbReference>
<dbReference type="SUPFAM" id="SSF50156">
    <property type="entry name" value="PDZ domain-like"/>
    <property type="match status" value="1"/>
</dbReference>
<dbReference type="GO" id="GO:0045197">
    <property type="term" value="P:establishment or maintenance of epithelial cell apical/basal polarity"/>
    <property type="evidence" value="ECO:0007669"/>
    <property type="project" value="TreeGrafter"/>
</dbReference>
<dbReference type="GO" id="GO:0016323">
    <property type="term" value="C:basolateral plasma membrane"/>
    <property type="evidence" value="ECO:0007669"/>
    <property type="project" value="TreeGrafter"/>
</dbReference>
<dbReference type="GO" id="GO:0098609">
    <property type="term" value="P:cell-cell adhesion"/>
    <property type="evidence" value="ECO:0007669"/>
    <property type="project" value="TreeGrafter"/>
</dbReference>
<dbReference type="SMART" id="SM00228">
    <property type="entry name" value="PDZ"/>
    <property type="match status" value="1"/>
</dbReference>
<dbReference type="PANTHER" id="PTHR23119">
    <property type="entry name" value="DISCS LARGE"/>
    <property type="match status" value="1"/>
</dbReference>
<dbReference type="GO" id="GO:0035255">
    <property type="term" value="F:ionotropic glutamate receptor binding"/>
    <property type="evidence" value="ECO:0007669"/>
    <property type="project" value="TreeGrafter"/>
</dbReference>
<dbReference type="GeneTree" id="ENSGT00940000157956"/>
<dbReference type="GO" id="GO:0031594">
    <property type="term" value="C:neuromuscular junction"/>
    <property type="evidence" value="ECO:0007669"/>
    <property type="project" value="TreeGrafter"/>
</dbReference>
<dbReference type="GO" id="GO:0097113">
    <property type="term" value="P:AMPA glutamate receptor clustering"/>
    <property type="evidence" value="ECO:0007669"/>
    <property type="project" value="TreeGrafter"/>
</dbReference>
<evidence type="ECO:0000313" key="3">
    <source>
        <dbReference type="Ensembl" id="ENSCABP00000003211.1"/>
    </source>
</evidence>
<proteinExistence type="predicted"/>
<dbReference type="GO" id="GO:0007268">
    <property type="term" value="P:chemical synaptic transmission"/>
    <property type="evidence" value="ECO:0007669"/>
    <property type="project" value="TreeGrafter"/>
</dbReference>
<sequence length="326" mass="34053">MPCLSPPQKYRYQDEDSPPLEQSPAHLPNQVKAPELVHVSEKNLSQIENVHGYVAHSHVSPMKVGRGAGGARPAQGGTARPRPDPQFLRCLRVCQGRGGGAGSGGVGVSVGLRALAEKVMEVKLIKGPKGLGFSIAGGVGNQHIPGDNSIYVTKIIEGGAAHKDGRLQIGDKILAVNNVSLEDVMHEDAVAALKNTYDVVYLKVAKPTNVYLNDSYAPPDITTCENCRGAGSGAGGSAGGALPCVPPNLLPPNSPSAPTFPQTSPLSDAPKNLSPQPQPSPHSHLCPPHLISVLIGVQSIVLTCFPGWGGTMGWCRGKIPPWDWGG</sequence>
<dbReference type="InterPro" id="IPR019590">
    <property type="entry name" value="DLG1_PEST_dom"/>
</dbReference>
<dbReference type="GO" id="GO:0098839">
    <property type="term" value="C:postsynaptic density membrane"/>
    <property type="evidence" value="ECO:0007669"/>
    <property type="project" value="TreeGrafter"/>
</dbReference>
<evidence type="ECO:0000256" key="1">
    <source>
        <dbReference type="SAM" id="MobiDB-lite"/>
    </source>
</evidence>
<name>A0A8C0G3K4_CHEAB</name>
<dbReference type="InterPro" id="IPR036034">
    <property type="entry name" value="PDZ_sf"/>
</dbReference>
<evidence type="ECO:0000259" key="2">
    <source>
        <dbReference type="PROSITE" id="PS50106"/>
    </source>
</evidence>